<evidence type="ECO:0000313" key="2">
    <source>
        <dbReference type="EMBL" id="BAR57081.1"/>
    </source>
</evidence>
<feature type="domain" description="DUF1156" evidence="1">
    <location>
        <begin position="50"/>
        <end position="119"/>
    </location>
</feature>
<proteinExistence type="predicted"/>
<dbReference type="InterPro" id="IPR029063">
    <property type="entry name" value="SAM-dependent_MTases_sf"/>
</dbReference>
<dbReference type="Gene3D" id="3.40.50.150">
    <property type="entry name" value="Vaccinia Virus protein VP39"/>
    <property type="match status" value="1"/>
</dbReference>
<evidence type="ECO:0000259" key="1">
    <source>
        <dbReference type="Pfam" id="PF06634"/>
    </source>
</evidence>
<sequence length="448" mass="49997">MGPPHAETRTHDFTIDCSRTVHSLPITKTARRTDSMTAAVTRKKLIEVSIPLEAINRESAREKSIRHGHPSTLHLWWARRPLAACRAVLFAQFVDDPSACPEEFPTAELQKAERDRLHRLIERLVPWEASTNETILTEARYEIARSVARGRGEILPTLAQMKPKAIIDYLQKNAPAVYDPFSGGGSIPLEAQRLGLKAMGSDLNPVAVLIGKALIEFPPKFAGRKPVNPEVNELHQWKGAQGLADDVRYYGRWMRAEAEKRIGHLYPRVKLSDGKTDATVVAWLWARTVSSPDPRAKGAHVPLASSFMLSAKAGKEVIVRPVDRAKMTWTFEIDDKPSKTDIEAAKEGTVNRRGGVCLLTGAPMPFTHIRTEGKAGRIGVRLMAIVAEGQTGRVYLPPDEKHVKIAQAPPPDLPELEQDLPNNPRDFKTPNYGMSQWKDLFTSRQLWH</sequence>
<dbReference type="AlphaFoldDB" id="A0A0E4FTU4"/>
<dbReference type="REBASE" id="108684">
    <property type="entry name" value="M.BdiNK6ORF3909P"/>
</dbReference>
<reference evidence="2 3" key="1">
    <citation type="submission" date="2014-11" db="EMBL/GenBank/DDBJ databases">
        <title>Symbiosis island explosion on the genome of extra-slow-growing strains of soybean bradyrhizobia with massive insertion sequences.</title>
        <authorList>
            <person name="Iida T."/>
            <person name="Minamisawa K."/>
        </authorList>
    </citation>
    <scope>NUCLEOTIDE SEQUENCE [LARGE SCALE GENOMIC DNA]</scope>
    <source>
        <strain evidence="2 3">NK6</strain>
    </source>
</reference>
<accession>A0A0E4FTU4</accession>
<gene>
    <name evidence="2" type="ORF">NK6_3909</name>
</gene>
<dbReference type="InterPro" id="IPR009537">
    <property type="entry name" value="DUF1156"/>
</dbReference>
<dbReference type="EMBL" id="AP014685">
    <property type="protein sequence ID" value="BAR57081.1"/>
    <property type="molecule type" value="Genomic_DNA"/>
</dbReference>
<dbReference type="SUPFAM" id="SSF53335">
    <property type="entry name" value="S-adenosyl-L-methionine-dependent methyltransferases"/>
    <property type="match status" value="1"/>
</dbReference>
<dbReference type="Proteomes" id="UP000063308">
    <property type="component" value="Chromosome"/>
</dbReference>
<protein>
    <recommendedName>
        <fullName evidence="1">DUF1156 domain-containing protein</fullName>
    </recommendedName>
</protein>
<evidence type="ECO:0000313" key="3">
    <source>
        <dbReference type="Proteomes" id="UP000063308"/>
    </source>
</evidence>
<organism evidence="2 3">
    <name type="scientific">Bradyrhizobium diazoefficiens</name>
    <dbReference type="NCBI Taxonomy" id="1355477"/>
    <lineage>
        <taxon>Bacteria</taxon>
        <taxon>Pseudomonadati</taxon>
        <taxon>Pseudomonadota</taxon>
        <taxon>Alphaproteobacteria</taxon>
        <taxon>Hyphomicrobiales</taxon>
        <taxon>Nitrobacteraceae</taxon>
        <taxon>Bradyrhizobium</taxon>
    </lineage>
</organism>
<dbReference type="Pfam" id="PF06634">
    <property type="entry name" value="DUF1156"/>
    <property type="match status" value="1"/>
</dbReference>
<name>A0A0E4FTU4_9BRAD</name>